<dbReference type="Proteomes" id="UP001519460">
    <property type="component" value="Unassembled WGS sequence"/>
</dbReference>
<comment type="caution">
    <text evidence="1">The sequence shown here is derived from an EMBL/GenBank/DDBJ whole genome shotgun (WGS) entry which is preliminary data.</text>
</comment>
<dbReference type="EMBL" id="JACVVK020000317">
    <property type="protein sequence ID" value="KAK7478791.1"/>
    <property type="molecule type" value="Genomic_DNA"/>
</dbReference>
<reference evidence="1 2" key="1">
    <citation type="journal article" date="2023" name="Sci. Data">
        <title>Genome assembly of the Korean intertidal mud-creeper Batillaria attramentaria.</title>
        <authorList>
            <person name="Patra A.K."/>
            <person name="Ho P.T."/>
            <person name="Jun S."/>
            <person name="Lee S.J."/>
            <person name="Kim Y."/>
            <person name="Won Y.J."/>
        </authorList>
    </citation>
    <scope>NUCLEOTIDE SEQUENCE [LARGE SCALE GENOMIC DNA]</scope>
    <source>
        <strain evidence="1">Wonlab-2016</strain>
    </source>
</reference>
<protein>
    <submittedName>
        <fullName evidence="1">Uncharacterized protein</fullName>
    </submittedName>
</protein>
<dbReference type="AlphaFoldDB" id="A0ABD0JUM3"/>
<evidence type="ECO:0000313" key="1">
    <source>
        <dbReference type="EMBL" id="KAK7478791.1"/>
    </source>
</evidence>
<sequence>MLVAPHRLGELLGHWGVATGHRPNDRVSQTFVVTRIHWASDLRCVHHSALQQNPAKHAIRPFQRLGRLLGNVLPSMTLTGPYPTQAVNASPSLLLLETVTSDHPSVTRFAVKKKMSSDIVLEHL</sequence>
<proteinExistence type="predicted"/>
<accession>A0ABD0JUM3</accession>
<name>A0ABD0JUM3_9CAEN</name>
<gene>
    <name evidence="1" type="ORF">BaRGS_00030002</name>
</gene>
<keyword evidence="2" id="KW-1185">Reference proteome</keyword>
<organism evidence="1 2">
    <name type="scientific">Batillaria attramentaria</name>
    <dbReference type="NCBI Taxonomy" id="370345"/>
    <lineage>
        <taxon>Eukaryota</taxon>
        <taxon>Metazoa</taxon>
        <taxon>Spiralia</taxon>
        <taxon>Lophotrochozoa</taxon>
        <taxon>Mollusca</taxon>
        <taxon>Gastropoda</taxon>
        <taxon>Caenogastropoda</taxon>
        <taxon>Sorbeoconcha</taxon>
        <taxon>Cerithioidea</taxon>
        <taxon>Batillariidae</taxon>
        <taxon>Batillaria</taxon>
    </lineage>
</organism>
<evidence type="ECO:0000313" key="2">
    <source>
        <dbReference type="Proteomes" id="UP001519460"/>
    </source>
</evidence>